<sequence>MLSGRIRSGRAEHFAIDVDYAEWTFLQMNDVYELMPLNNGQDGGLARVAAIQKRLMNENRQTYTFLAGDFVSPSALSQAKVNGTALNGKQMISSLNAVGVNYVTFGNHEFDLKRNDLIQRMRESNFSWLGTNVFERSTTSMFNTAVRYEIINVKKVKILIFSYSTDLNIGGSSPYVTIMNGTSMIPFIQRFLQSLRIKYDVLVALTHCDLKMDIALAEGIPQIDIIMGGHDHENYYLVRGERGTRICKADANAFSVYIHRFAFNLYTRKLFVDSKLVRITPEIPDDFLTASVVKKWFSMGMDAFTKSGFRPYDTVVTFPVGVELDGRDSSIRYHATLLTDYICKSLMYETNATVGLYNTGSIRIDDVVKGKLTNYDILRILPFEDEVVKLQVPGAVLARVLTHSVSTPGGGMFLSYCGVKSIDGKNWVLESDGVTNIEKNNNLMLTVGTLDYTQNETDLKNPRVTLIKTFDPIAVTVMKYFRLLYKSK</sequence>
<dbReference type="InterPro" id="IPR004843">
    <property type="entry name" value="Calcineurin-like_PHP"/>
</dbReference>
<evidence type="ECO:0000259" key="6">
    <source>
        <dbReference type="Pfam" id="PF00149"/>
    </source>
</evidence>
<dbReference type="OrthoDB" id="10252235at2759"/>
<dbReference type="PANTHER" id="PTHR11575">
    <property type="entry name" value="5'-NUCLEOTIDASE-RELATED"/>
    <property type="match status" value="1"/>
</dbReference>
<keyword evidence="10" id="KW-1185">Reference proteome</keyword>
<name>A0A814DCN1_9BILA</name>
<dbReference type="InterPro" id="IPR036907">
    <property type="entry name" value="5'-Nucleotdase_C_sf"/>
</dbReference>
<organism evidence="8 10">
    <name type="scientific">Didymodactylos carnosus</name>
    <dbReference type="NCBI Taxonomy" id="1234261"/>
    <lineage>
        <taxon>Eukaryota</taxon>
        <taxon>Metazoa</taxon>
        <taxon>Spiralia</taxon>
        <taxon>Gnathifera</taxon>
        <taxon>Rotifera</taxon>
        <taxon>Eurotatoria</taxon>
        <taxon>Bdelloidea</taxon>
        <taxon>Philodinida</taxon>
        <taxon>Philodinidae</taxon>
        <taxon>Didymodactylos</taxon>
    </lineage>
</organism>
<reference evidence="8" key="1">
    <citation type="submission" date="2021-02" db="EMBL/GenBank/DDBJ databases">
        <authorList>
            <person name="Nowell W R."/>
        </authorList>
    </citation>
    <scope>NUCLEOTIDE SEQUENCE</scope>
</reference>
<dbReference type="Gene3D" id="3.60.21.10">
    <property type="match status" value="1"/>
</dbReference>
<dbReference type="InterPro" id="IPR029052">
    <property type="entry name" value="Metallo-depent_PP-like"/>
</dbReference>
<dbReference type="EMBL" id="CAJOBC010002358">
    <property type="protein sequence ID" value="CAF3729287.1"/>
    <property type="molecule type" value="Genomic_DNA"/>
</dbReference>
<dbReference type="Proteomes" id="UP000681722">
    <property type="component" value="Unassembled WGS sequence"/>
</dbReference>
<dbReference type="AlphaFoldDB" id="A0A814DCN1"/>
<dbReference type="Gene3D" id="3.90.780.10">
    <property type="entry name" value="5'-Nucleotidase, C-terminal domain"/>
    <property type="match status" value="1"/>
</dbReference>
<dbReference type="SUPFAM" id="SSF56300">
    <property type="entry name" value="Metallo-dependent phosphatases"/>
    <property type="match status" value="1"/>
</dbReference>
<evidence type="ECO:0000256" key="3">
    <source>
        <dbReference type="ARBA" id="ARBA00012643"/>
    </source>
</evidence>
<evidence type="ECO:0000256" key="1">
    <source>
        <dbReference type="ARBA" id="ARBA00000815"/>
    </source>
</evidence>
<dbReference type="Proteomes" id="UP000663829">
    <property type="component" value="Unassembled WGS sequence"/>
</dbReference>
<dbReference type="GO" id="GO:0008768">
    <property type="term" value="F:UDP-sugar diphosphatase activity"/>
    <property type="evidence" value="ECO:0007669"/>
    <property type="project" value="TreeGrafter"/>
</dbReference>
<dbReference type="GO" id="GO:0009166">
    <property type="term" value="P:nucleotide catabolic process"/>
    <property type="evidence" value="ECO:0007669"/>
    <property type="project" value="InterPro"/>
</dbReference>
<evidence type="ECO:0000259" key="7">
    <source>
        <dbReference type="Pfam" id="PF02872"/>
    </source>
</evidence>
<dbReference type="Pfam" id="PF02872">
    <property type="entry name" value="5_nucleotid_C"/>
    <property type="match status" value="1"/>
</dbReference>
<feature type="domain" description="Calcineurin-like phosphoesterase" evidence="6">
    <location>
        <begin position="25"/>
        <end position="233"/>
    </location>
</feature>
<keyword evidence="5" id="KW-0378">Hydrolase</keyword>
<comment type="similarity">
    <text evidence="2 5">Belongs to the 5'-nucleotidase family.</text>
</comment>
<evidence type="ECO:0000256" key="4">
    <source>
        <dbReference type="ARBA" id="ARBA00022729"/>
    </source>
</evidence>
<evidence type="ECO:0000256" key="2">
    <source>
        <dbReference type="ARBA" id="ARBA00006654"/>
    </source>
</evidence>
<dbReference type="GO" id="GO:0000166">
    <property type="term" value="F:nucleotide binding"/>
    <property type="evidence" value="ECO:0007669"/>
    <property type="project" value="UniProtKB-KW"/>
</dbReference>
<evidence type="ECO:0000313" key="8">
    <source>
        <dbReference type="EMBL" id="CAF0953979.1"/>
    </source>
</evidence>
<dbReference type="GO" id="GO:0008253">
    <property type="term" value="F:5'-nucleotidase activity"/>
    <property type="evidence" value="ECO:0007669"/>
    <property type="project" value="UniProtKB-EC"/>
</dbReference>
<comment type="catalytic activity">
    <reaction evidence="1">
        <text>a ribonucleoside 5'-phosphate + H2O = a ribonucleoside + phosphate</text>
        <dbReference type="Rhea" id="RHEA:12484"/>
        <dbReference type="ChEBI" id="CHEBI:15377"/>
        <dbReference type="ChEBI" id="CHEBI:18254"/>
        <dbReference type="ChEBI" id="CHEBI:43474"/>
        <dbReference type="ChEBI" id="CHEBI:58043"/>
        <dbReference type="EC" id="3.1.3.5"/>
    </reaction>
</comment>
<evidence type="ECO:0000256" key="5">
    <source>
        <dbReference type="RuleBase" id="RU362119"/>
    </source>
</evidence>
<gene>
    <name evidence="8" type="ORF">GPM918_LOCUS11397</name>
    <name evidence="9" type="ORF">SRO942_LOCUS11396</name>
</gene>
<proteinExistence type="inferred from homology"/>
<dbReference type="PRINTS" id="PR01607">
    <property type="entry name" value="APYRASEFAMLY"/>
</dbReference>
<dbReference type="EC" id="3.1.3.5" evidence="3"/>
<comment type="caution">
    <text evidence="8">The sequence shown here is derived from an EMBL/GenBank/DDBJ whole genome shotgun (WGS) entry which is preliminary data.</text>
</comment>
<dbReference type="PANTHER" id="PTHR11575:SF24">
    <property type="entry name" value="5'-NUCLEOTIDASE"/>
    <property type="match status" value="1"/>
</dbReference>
<evidence type="ECO:0000313" key="9">
    <source>
        <dbReference type="EMBL" id="CAF3729287.1"/>
    </source>
</evidence>
<dbReference type="InterPro" id="IPR008334">
    <property type="entry name" value="5'-Nucleotdase_C"/>
</dbReference>
<feature type="domain" description="5'-Nucleotidase C-terminal" evidence="7">
    <location>
        <begin position="327"/>
        <end position="420"/>
    </location>
</feature>
<keyword evidence="4" id="KW-0732">Signal</keyword>
<dbReference type="EMBL" id="CAJNOQ010002359">
    <property type="protein sequence ID" value="CAF0953979.1"/>
    <property type="molecule type" value="Genomic_DNA"/>
</dbReference>
<dbReference type="InterPro" id="IPR006179">
    <property type="entry name" value="5_nucleotidase/apyrase"/>
</dbReference>
<accession>A0A814DCN1</accession>
<dbReference type="Pfam" id="PF00149">
    <property type="entry name" value="Metallophos"/>
    <property type="match status" value="1"/>
</dbReference>
<keyword evidence="5" id="KW-0547">Nucleotide-binding</keyword>
<evidence type="ECO:0000313" key="10">
    <source>
        <dbReference type="Proteomes" id="UP000663829"/>
    </source>
</evidence>
<dbReference type="SUPFAM" id="SSF55816">
    <property type="entry name" value="5'-nucleotidase (syn. UDP-sugar hydrolase), C-terminal domain"/>
    <property type="match status" value="1"/>
</dbReference>
<protein>
    <recommendedName>
        <fullName evidence="3">5'-nucleotidase</fullName>
        <ecNumber evidence="3">3.1.3.5</ecNumber>
    </recommendedName>
</protein>